<proteinExistence type="predicted"/>
<dbReference type="GO" id="GO:0005524">
    <property type="term" value="F:ATP binding"/>
    <property type="evidence" value="ECO:0007669"/>
    <property type="project" value="UniProtKB-KW"/>
</dbReference>
<dbReference type="GO" id="GO:0000045">
    <property type="term" value="P:autophagosome assembly"/>
    <property type="evidence" value="ECO:0007669"/>
    <property type="project" value="TreeGrafter"/>
</dbReference>
<evidence type="ECO:0000256" key="3">
    <source>
        <dbReference type="ARBA" id="ARBA00022777"/>
    </source>
</evidence>
<dbReference type="PROSITE" id="PS00108">
    <property type="entry name" value="PROTEIN_KINASE_ST"/>
    <property type="match status" value="1"/>
</dbReference>
<dbReference type="GO" id="GO:0000407">
    <property type="term" value="C:phagophore assembly site"/>
    <property type="evidence" value="ECO:0007669"/>
    <property type="project" value="TreeGrafter"/>
</dbReference>
<dbReference type="GO" id="GO:0004674">
    <property type="term" value="F:protein serine/threonine kinase activity"/>
    <property type="evidence" value="ECO:0007669"/>
    <property type="project" value="InterPro"/>
</dbReference>
<keyword evidence="3" id="KW-0418">Kinase</keyword>
<dbReference type="InterPro" id="IPR011009">
    <property type="entry name" value="Kinase-like_dom_sf"/>
</dbReference>
<dbReference type="GO" id="GO:0010506">
    <property type="term" value="P:regulation of autophagy"/>
    <property type="evidence" value="ECO:0007669"/>
    <property type="project" value="InterPro"/>
</dbReference>
<keyword evidence="4" id="KW-0067">ATP-binding</keyword>
<dbReference type="AlphaFoldDB" id="A0A5J4UFR0"/>
<dbReference type="PANTHER" id="PTHR24348:SF22">
    <property type="entry name" value="NON-SPECIFIC SERINE_THREONINE PROTEIN KINASE"/>
    <property type="match status" value="1"/>
</dbReference>
<sequence>MNYEEILRRTRSVPIRSLGQGAYGRKENCIFLLNYISNIIAWDYSILSTEYANLKTLDIIAKQRSVHLSMYLFRALAKQILEGMSVFHYSGLIHRDIKCDNILLHSPPGSGRVYAKISDFGFAKKEDSINEQTYLRGFAPELFKKPRIVTQKSDMYSVGITFYHLITHQYPVYKNNVEDQQKKIAQMNSITRPSEITNNLQWDLLSKLLEFDPEKRISASKALLHPFFTSSEATNDISFEQRQIAQQAKDAQMNGDCFITKYDINPSFILPEVEIKKILK</sequence>
<dbReference type="GO" id="GO:0005776">
    <property type="term" value="C:autophagosome"/>
    <property type="evidence" value="ECO:0007669"/>
    <property type="project" value="TreeGrafter"/>
</dbReference>
<dbReference type="InterPro" id="IPR045269">
    <property type="entry name" value="Atg1-like"/>
</dbReference>
<name>A0A5J4UFR0_9EUKA</name>
<evidence type="ECO:0000256" key="2">
    <source>
        <dbReference type="ARBA" id="ARBA00022741"/>
    </source>
</evidence>
<comment type="caution">
    <text evidence="6">The sequence shown here is derived from an EMBL/GenBank/DDBJ whole genome shotgun (WGS) entry which is preliminary data.</text>
</comment>
<evidence type="ECO:0000256" key="4">
    <source>
        <dbReference type="ARBA" id="ARBA00022840"/>
    </source>
</evidence>
<keyword evidence="1" id="KW-0808">Transferase</keyword>
<dbReference type="PANTHER" id="PTHR24348">
    <property type="entry name" value="SERINE/THREONINE-PROTEIN KINASE UNC-51-RELATED"/>
    <property type="match status" value="1"/>
</dbReference>
<dbReference type="GO" id="GO:0005829">
    <property type="term" value="C:cytosol"/>
    <property type="evidence" value="ECO:0007669"/>
    <property type="project" value="TreeGrafter"/>
</dbReference>
<dbReference type="PROSITE" id="PS50011">
    <property type="entry name" value="PROTEIN_KINASE_DOM"/>
    <property type="match status" value="1"/>
</dbReference>
<evidence type="ECO:0000256" key="1">
    <source>
        <dbReference type="ARBA" id="ARBA00022679"/>
    </source>
</evidence>
<evidence type="ECO:0000313" key="6">
    <source>
        <dbReference type="EMBL" id="KAA6369439.1"/>
    </source>
</evidence>
<dbReference type="SMART" id="SM00220">
    <property type="entry name" value="S_TKc"/>
    <property type="match status" value="1"/>
</dbReference>
<evidence type="ECO:0000259" key="5">
    <source>
        <dbReference type="PROSITE" id="PS50011"/>
    </source>
</evidence>
<keyword evidence="2" id="KW-0547">Nucleotide-binding</keyword>
<accession>A0A5J4UFR0</accession>
<organism evidence="6 7">
    <name type="scientific">Streblomastix strix</name>
    <dbReference type="NCBI Taxonomy" id="222440"/>
    <lineage>
        <taxon>Eukaryota</taxon>
        <taxon>Metamonada</taxon>
        <taxon>Preaxostyla</taxon>
        <taxon>Oxymonadida</taxon>
        <taxon>Streblomastigidae</taxon>
        <taxon>Streblomastix</taxon>
    </lineage>
</organism>
<dbReference type="InterPro" id="IPR008271">
    <property type="entry name" value="Ser/Thr_kinase_AS"/>
</dbReference>
<dbReference type="SUPFAM" id="SSF56112">
    <property type="entry name" value="Protein kinase-like (PK-like)"/>
    <property type="match status" value="1"/>
</dbReference>
<dbReference type="EMBL" id="SNRW01016369">
    <property type="protein sequence ID" value="KAA6369439.1"/>
    <property type="molecule type" value="Genomic_DNA"/>
</dbReference>
<dbReference type="Pfam" id="PF00069">
    <property type="entry name" value="Pkinase"/>
    <property type="match status" value="1"/>
</dbReference>
<dbReference type="OrthoDB" id="10013149at2759"/>
<dbReference type="Gene3D" id="1.10.510.10">
    <property type="entry name" value="Transferase(Phosphotransferase) domain 1"/>
    <property type="match status" value="1"/>
</dbReference>
<dbReference type="GO" id="GO:0016020">
    <property type="term" value="C:membrane"/>
    <property type="evidence" value="ECO:0007669"/>
    <property type="project" value="TreeGrafter"/>
</dbReference>
<evidence type="ECO:0000313" key="7">
    <source>
        <dbReference type="Proteomes" id="UP000324800"/>
    </source>
</evidence>
<reference evidence="6 7" key="1">
    <citation type="submission" date="2019-03" db="EMBL/GenBank/DDBJ databases">
        <title>Single cell metagenomics reveals metabolic interactions within the superorganism composed of flagellate Streblomastix strix and complex community of Bacteroidetes bacteria on its surface.</title>
        <authorList>
            <person name="Treitli S.C."/>
            <person name="Kolisko M."/>
            <person name="Husnik F."/>
            <person name="Keeling P."/>
            <person name="Hampl V."/>
        </authorList>
    </citation>
    <scope>NUCLEOTIDE SEQUENCE [LARGE SCALE GENOMIC DNA]</scope>
    <source>
        <strain evidence="6">ST1C</strain>
    </source>
</reference>
<protein>
    <recommendedName>
        <fullName evidence="5">Protein kinase domain-containing protein</fullName>
    </recommendedName>
</protein>
<dbReference type="Proteomes" id="UP000324800">
    <property type="component" value="Unassembled WGS sequence"/>
</dbReference>
<gene>
    <name evidence="6" type="ORF">EZS28_035034</name>
</gene>
<dbReference type="InterPro" id="IPR000719">
    <property type="entry name" value="Prot_kinase_dom"/>
</dbReference>
<feature type="domain" description="Protein kinase" evidence="5">
    <location>
        <begin position="1"/>
        <end position="228"/>
    </location>
</feature>